<feature type="binding site" evidence="4">
    <location>
        <position position="57"/>
    </location>
    <ligand>
        <name>substrate</name>
    </ligand>
</feature>
<reference evidence="6 7" key="1">
    <citation type="journal article" date="2013" name="Genome Announc.">
        <title>Genome Sequence of Moraxella macacae 0408225, a Novel Bacterial Species Isolated from a Cynomolgus Macaque with Epistaxis.</title>
        <authorList>
            <person name="Ladner J.T."/>
            <person name="Whitehouse C.A."/>
            <person name="Koroleva G.I."/>
            <person name="Palacios G.F."/>
        </authorList>
    </citation>
    <scope>NUCLEOTIDE SEQUENCE [LARGE SCALE GENOMIC DNA]</scope>
    <source>
        <strain evidence="6 7">0408225</strain>
    </source>
</reference>
<evidence type="ECO:0000256" key="1">
    <source>
        <dbReference type="ARBA" id="ARBA00010638"/>
    </source>
</evidence>
<dbReference type="GO" id="GO:0030272">
    <property type="term" value="F:5-formyltetrahydrofolate cyclo-ligase activity"/>
    <property type="evidence" value="ECO:0007669"/>
    <property type="project" value="UniProtKB-EC"/>
</dbReference>
<comment type="similarity">
    <text evidence="1 5">Belongs to the 5-formyltetrahydrofolate cyclo-ligase family.</text>
</comment>
<comment type="caution">
    <text evidence="6">The sequence shown here is derived from an EMBL/GenBank/DDBJ whole genome shotgun (WGS) entry which is preliminary data.</text>
</comment>
<dbReference type="GO" id="GO:0046872">
    <property type="term" value="F:metal ion binding"/>
    <property type="evidence" value="ECO:0007669"/>
    <property type="project" value="UniProtKB-KW"/>
</dbReference>
<dbReference type="InterPro" id="IPR037171">
    <property type="entry name" value="NagB/RpiA_transferase-like"/>
</dbReference>
<dbReference type="AlphaFoldDB" id="L2F7P4"/>
<comment type="catalytic activity">
    <reaction evidence="5">
        <text>(6S)-5-formyl-5,6,7,8-tetrahydrofolate + ATP = (6R)-5,10-methenyltetrahydrofolate + ADP + phosphate</text>
        <dbReference type="Rhea" id="RHEA:10488"/>
        <dbReference type="ChEBI" id="CHEBI:30616"/>
        <dbReference type="ChEBI" id="CHEBI:43474"/>
        <dbReference type="ChEBI" id="CHEBI:57455"/>
        <dbReference type="ChEBI" id="CHEBI:57457"/>
        <dbReference type="ChEBI" id="CHEBI:456216"/>
        <dbReference type="EC" id="6.3.3.2"/>
    </reaction>
</comment>
<dbReference type="GO" id="GO:0009396">
    <property type="term" value="P:folic acid-containing compound biosynthetic process"/>
    <property type="evidence" value="ECO:0007669"/>
    <property type="project" value="TreeGrafter"/>
</dbReference>
<keyword evidence="2 4" id="KW-0547">Nucleotide-binding</keyword>
<dbReference type="EC" id="6.3.3.2" evidence="5"/>
<dbReference type="PATRIC" id="fig|1230338.3.peg.53"/>
<evidence type="ECO:0000256" key="3">
    <source>
        <dbReference type="ARBA" id="ARBA00022840"/>
    </source>
</evidence>
<evidence type="ECO:0000256" key="5">
    <source>
        <dbReference type="RuleBase" id="RU361279"/>
    </source>
</evidence>
<dbReference type="Proteomes" id="UP000023795">
    <property type="component" value="Unassembled WGS sequence"/>
</dbReference>
<dbReference type="STRING" id="1230338.MOMA_00275"/>
<dbReference type="PANTHER" id="PTHR23407:SF1">
    <property type="entry name" value="5-FORMYLTETRAHYDROFOLATE CYCLO-LIGASE"/>
    <property type="match status" value="1"/>
</dbReference>
<dbReference type="eggNOG" id="COG0212">
    <property type="taxonomic scope" value="Bacteria"/>
</dbReference>
<keyword evidence="7" id="KW-1185">Reference proteome</keyword>
<organism evidence="6 7">
    <name type="scientific">Moraxella macacae 0408225</name>
    <dbReference type="NCBI Taxonomy" id="1230338"/>
    <lineage>
        <taxon>Bacteria</taxon>
        <taxon>Pseudomonadati</taxon>
        <taxon>Pseudomonadota</taxon>
        <taxon>Gammaproteobacteria</taxon>
        <taxon>Moraxellales</taxon>
        <taxon>Moraxellaceae</taxon>
        <taxon>Moraxella</taxon>
    </lineage>
</organism>
<dbReference type="NCBIfam" id="TIGR02727">
    <property type="entry name" value="MTHFS_bact"/>
    <property type="match status" value="1"/>
</dbReference>
<dbReference type="SUPFAM" id="SSF100950">
    <property type="entry name" value="NagB/RpiA/CoA transferase-like"/>
    <property type="match status" value="1"/>
</dbReference>
<dbReference type="Gene3D" id="3.40.50.10420">
    <property type="entry name" value="NagB/RpiA/CoA transferase-like"/>
    <property type="match status" value="1"/>
</dbReference>
<dbReference type="RefSeq" id="WP_009501177.1">
    <property type="nucleotide sequence ID" value="NZ_ANIN01000001.1"/>
</dbReference>
<evidence type="ECO:0000313" key="7">
    <source>
        <dbReference type="Proteomes" id="UP000023795"/>
    </source>
</evidence>
<evidence type="ECO:0000256" key="4">
    <source>
        <dbReference type="PIRSR" id="PIRSR006806-1"/>
    </source>
</evidence>
<keyword evidence="5" id="KW-0460">Magnesium</keyword>
<gene>
    <name evidence="6" type="ORF">MOMA_00275</name>
</gene>
<sequence length="203" mass="23303">MPQTTTNQTKTLRQKLRNQRLQLTPANTKRFGYLAARQFQQIKHRSLHKNAKIAVFVDAFAELPTQALIDKLTRRGCEIYLPVVTHRTKPLSFVKLNHNKLSNNRLITHRFGMQQPAKGKRLRAKQLDVIIMPLVAVDKQGHRLGMGGGFYDKSLAKCHQKPLKIGWAYDFQLVDNLVVNAWDIGVDMAVFPSLALRFCRYLI</sequence>
<dbReference type="PANTHER" id="PTHR23407">
    <property type="entry name" value="ATPASE INHIBITOR/5-FORMYLTETRAHYDROFOLATE CYCLO-LIGASE"/>
    <property type="match status" value="1"/>
</dbReference>
<keyword evidence="3 4" id="KW-0067">ATP-binding</keyword>
<dbReference type="PIRSF" id="PIRSF006806">
    <property type="entry name" value="FTHF_cligase"/>
    <property type="match status" value="1"/>
</dbReference>
<proteinExistence type="inferred from homology"/>
<accession>L2F7P4</accession>
<keyword evidence="6" id="KW-0436">Ligase</keyword>
<evidence type="ECO:0000256" key="2">
    <source>
        <dbReference type="ARBA" id="ARBA00022741"/>
    </source>
</evidence>
<dbReference type="OrthoDB" id="9801938at2"/>
<feature type="binding site" evidence="4">
    <location>
        <position position="62"/>
    </location>
    <ligand>
        <name>substrate</name>
    </ligand>
</feature>
<keyword evidence="5" id="KW-0479">Metal-binding</keyword>
<protein>
    <recommendedName>
        <fullName evidence="5">5-formyltetrahydrofolate cyclo-ligase</fullName>
        <ecNumber evidence="5">6.3.3.2</ecNumber>
    </recommendedName>
</protein>
<name>L2F7P4_9GAMM</name>
<dbReference type="Pfam" id="PF01812">
    <property type="entry name" value="5-FTHF_cyc-lig"/>
    <property type="match status" value="1"/>
</dbReference>
<dbReference type="InterPro" id="IPR024185">
    <property type="entry name" value="FTHF_cligase-like_sf"/>
</dbReference>
<dbReference type="EMBL" id="ANIN01000001">
    <property type="protein sequence ID" value="ELA08801.1"/>
    <property type="molecule type" value="Genomic_DNA"/>
</dbReference>
<comment type="cofactor">
    <cofactor evidence="5">
        <name>Mg(2+)</name>
        <dbReference type="ChEBI" id="CHEBI:18420"/>
    </cofactor>
</comment>
<dbReference type="InterPro" id="IPR002698">
    <property type="entry name" value="FTHF_cligase"/>
</dbReference>
<evidence type="ECO:0000313" key="6">
    <source>
        <dbReference type="EMBL" id="ELA08801.1"/>
    </source>
</evidence>
<dbReference type="GO" id="GO:0005524">
    <property type="term" value="F:ATP binding"/>
    <property type="evidence" value="ECO:0007669"/>
    <property type="project" value="UniProtKB-KW"/>
</dbReference>
<feature type="binding site" evidence="4">
    <location>
        <begin position="143"/>
        <end position="151"/>
    </location>
    <ligand>
        <name>ATP</name>
        <dbReference type="ChEBI" id="CHEBI:30616"/>
    </ligand>
</feature>
<dbReference type="GO" id="GO:0035999">
    <property type="term" value="P:tetrahydrofolate interconversion"/>
    <property type="evidence" value="ECO:0007669"/>
    <property type="project" value="TreeGrafter"/>
</dbReference>